<protein>
    <recommendedName>
        <fullName evidence="2">HTH marR-type domain-containing protein</fullName>
    </recommendedName>
</protein>
<dbReference type="PANTHER" id="PTHR33164">
    <property type="entry name" value="TRANSCRIPTIONAL REGULATOR, MARR FAMILY"/>
    <property type="match status" value="1"/>
</dbReference>
<dbReference type="PROSITE" id="PS50995">
    <property type="entry name" value="HTH_MARR_2"/>
    <property type="match status" value="1"/>
</dbReference>
<dbReference type="AlphaFoldDB" id="A0A918NLQ7"/>
<evidence type="ECO:0000313" key="3">
    <source>
        <dbReference type="EMBL" id="GGX79349.1"/>
    </source>
</evidence>
<keyword evidence="4" id="KW-1185">Reference proteome</keyword>
<sequence>MAATGGGYAEGRDRPRGSGPAAPESGGRTESESGDPTAPGSGGPTESGSSPARAGDSPGTGTAPARAGRPGATPAQALHAMDGLIATSMFGQQEMAQRLGLNVTDLTCFGYVLEAGENLVTAGDLAARAHVTTGAVTGILNRLERAGYVTRRPDPADRRRVRIAPVPDAVARVTALYGPYYARLNAQFDDYSPEEVAVLHDWFTRTRELMSDHLDGIRRGTAC</sequence>
<name>A0A918NLQ7_9ACTN</name>
<dbReference type="Proteomes" id="UP000645555">
    <property type="component" value="Unassembled WGS sequence"/>
</dbReference>
<dbReference type="GO" id="GO:0006950">
    <property type="term" value="P:response to stress"/>
    <property type="evidence" value="ECO:0007669"/>
    <property type="project" value="TreeGrafter"/>
</dbReference>
<dbReference type="Gene3D" id="1.10.10.10">
    <property type="entry name" value="Winged helix-like DNA-binding domain superfamily/Winged helix DNA-binding domain"/>
    <property type="match status" value="1"/>
</dbReference>
<feature type="domain" description="HTH marR-type" evidence="2">
    <location>
        <begin position="74"/>
        <end position="208"/>
    </location>
</feature>
<feature type="region of interest" description="Disordered" evidence="1">
    <location>
        <begin position="1"/>
        <end position="73"/>
    </location>
</feature>
<dbReference type="SMART" id="SM00347">
    <property type="entry name" value="HTH_MARR"/>
    <property type="match status" value="1"/>
</dbReference>
<accession>A0A918NLQ7</accession>
<dbReference type="GO" id="GO:0003700">
    <property type="term" value="F:DNA-binding transcription factor activity"/>
    <property type="evidence" value="ECO:0007669"/>
    <property type="project" value="InterPro"/>
</dbReference>
<dbReference type="InterPro" id="IPR000835">
    <property type="entry name" value="HTH_MarR-typ"/>
</dbReference>
<dbReference type="PANTHER" id="PTHR33164:SF106">
    <property type="entry name" value="TRANSCRIPTIONAL REGULATORY PROTEIN"/>
    <property type="match status" value="1"/>
</dbReference>
<evidence type="ECO:0000256" key="1">
    <source>
        <dbReference type="SAM" id="MobiDB-lite"/>
    </source>
</evidence>
<dbReference type="InterPro" id="IPR036388">
    <property type="entry name" value="WH-like_DNA-bd_sf"/>
</dbReference>
<gene>
    <name evidence="3" type="ORF">GCM10010515_53880</name>
</gene>
<comment type="caution">
    <text evidence="3">The sequence shown here is derived from an EMBL/GenBank/DDBJ whole genome shotgun (WGS) entry which is preliminary data.</text>
</comment>
<reference evidence="3" key="2">
    <citation type="submission" date="2020-09" db="EMBL/GenBank/DDBJ databases">
        <authorList>
            <person name="Sun Q."/>
            <person name="Ohkuma M."/>
        </authorList>
    </citation>
    <scope>NUCLEOTIDE SEQUENCE</scope>
    <source>
        <strain evidence="3">JCM 4956</strain>
    </source>
</reference>
<dbReference type="InterPro" id="IPR036390">
    <property type="entry name" value="WH_DNA-bd_sf"/>
</dbReference>
<dbReference type="SUPFAM" id="SSF46785">
    <property type="entry name" value="Winged helix' DNA-binding domain"/>
    <property type="match status" value="1"/>
</dbReference>
<reference evidence="3" key="1">
    <citation type="journal article" date="2014" name="Int. J. Syst. Evol. Microbiol.">
        <title>Complete genome sequence of Corynebacterium casei LMG S-19264T (=DSM 44701T), isolated from a smear-ripened cheese.</title>
        <authorList>
            <consortium name="US DOE Joint Genome Institute (JGI-PGF)"/>
            <person name="Walter F."/>
            <person name="Albersmeier A."/>
            <person name="Kalinowski J."/>
            <person name="Ruckert C."/>
        </authorList>
    </citation>
    <scope>NUCLEOTIDE SEQUENCE</scope>
    <source>
        <strain evidence="3">JCM 4956</strain>
    </source>
</reference>
<organism evidence="3 4">
    <name type="scientific">Streptomyces fructofermentans</name>
    <dbReference type="NCBI Taxonomy" id="152141"/>
    <lineage>
        <taxon>Bacteria</taxon>
        <taxon>Bacillati</taxon>
        <taxon>Actinomycetota</taxon>
        <taxon>Actinomycetes</taxon>
        <taxon>Kitasatosporales</taxon>
        <taxon>Streptomycetaceae</taxon>
        <taxon>Streptomyces</taxon>
    </lineage>
</organism>
<dbReference type="InterPro" id="IPR039422">
    <property type="entry name" value="MarR/SlyA-like"/>
</dbReference>
<dbReference type="Pfam" id="PF12802">
    <property type="entry name" value="MarR_2"/>
    <property type="match status" value="1"/>
</dbReference>
<dbReference type="EMBL" id="BMWD01000021">
    <property type="protein sequence ID" value="GGX79349.1"/>
    <property type="molecule type" value="Genomic_DNA"/>
</dbReference>
<evidence type="ECO:0000313" key="4">
    <source>
        <dbReference type="Proteomes" id="UP000645555"/>
    </source>
</evidence>
<feature type="compositionally biased region" description="Low complexity" evidence="1">
    <location>
        <begin position="59"/>
        <end position="73"/>
    </location>
</feature>
<proteinExistence type="predicted"/>
<evidence type="ECO:0000259" key="2">
    <source>
        <dbReference type="PROSITE" id="PS50995"/>
    </source>
</evidence>